<feature type="transmembrane region" description="Helical" evidence="1">
    <location>
        <begin position="38"/>
        <end position="67"/>
    </location>
</feature>
<feature type="transmembrane region" description="Helical" evidence="1">
    <location>
        <begin position="101"/>
        <end position="118"/>
    </location>
</feature>
<feature type="transmembrane region" description="Helical" evidence="1">
    <location>
        <begin position="268"/>
        <end position="288"/>
    </location>
</feature>
<dbReference type="GO" id="GO:0032259">
    <property type="term" value="P:methylation"/>
    <property type="evidence" value="ECO:0007669"/>
    <property type="project" value="UniProtKB-KW"/>
</dbReference>
<dbReference type="Proteomes" id="UP000440694">
    <property type="component" value="Unassembled WGS sequence"/>
</dbReference>
<reference evidence="2 3" key="1">
    <citation type="submission" date="2019-11" db="EMBL/GenBank/DDBJ databases">
        <title>Identification of a novel strain.</title>
        <authorList>
            <person name="Xu Q."/>
            <person name="Wang G."/>
        </authorList>
    </citation>
    <scope>NUCLEOTIDE SEQUENCE [LARGE SCALE GENOMIC DNA]</scope>
    <source>
        <strain evidence="3">xq</strain>
    </source>
</reference>
<proteinExistence type="predicted"/>
<feature type="transmembrane region" description="Helical" evidence="1">
    <location>
        <begin position="163"/>
        <end position="182"/>
    </location>
</feature>
<comment type="caution">
    <text evidence="2">The sequence shown here is derived from an EMBL/GenBank/DDBJ whole genome shotgun (WGS) entry which is preliminary data.</text>
</comment>
<feature type="transmembrane region" description="Helical" evidence="1">
    <location>
        <begin position="73"/>
        <end position="96"/>
    </location>
</feature>
<feature type="transmembrane region" description="Helical" evidence="1">
    <location>
        <begin position="238"/>
        <end position="262"/>
    </location>
</feature>
<accession>A0A6I3KN06</accession>
<evidence type="ECO:0000256" key="1">
    <source>
        <dbReference type="SAM" id="Phobius"/>
    </source>
</evidence>
<keyword evidence="3" id="KW-1185">Reference proteome</keyword>
<name>A0A6I3KN06_9HYPH</name>
<evidence type="ECO:0000313" key="3">
    <source>
        <dbReference type="Proteomes" id="UP000440694"/>
    </source>
</evidence>
<dbReference type="GO" id="GO:0008168">
    <property type="term" value="F:methyltransferase activity"/>
    <property type="evidence" value="ECO:0007669"/>
    <property type="project" value="UniProtKB-KW"/>
</dbReference>
<keyword evidence="2" id="KW-0808">Transferase</keyword>
<evidence type="ECO:0000313" key="2">
    <source>
        <dbReference type="EMBL" id="MTD95280.1"/>
    </source>
</evidence>
<keyword evidence="1" id="KW-1133">Transmembrane helix</keyword>
<protein>
    <submittedName>
        <fullName evidence="2">Isoprenylcysteine carboxylmethyltransferase family protein</fullName>
    </submittedName>
</protein>
<gene>
    <name evidence="2" type="ORF">GIW81_13155</name>
</gene>
<dbReference type="EMBL" id="WMBQ01000002">
    <property type="protein sequence ID" value="MTD95280.1"/>
    <property type="molecule type" value="Genomic_DNA"/>
</dbReference>
<dbReference type="Gene3D" id="1.20.120.1630">
    <property type="match status" value="1"/>
</dbReference>
<dbReference type="RefSeq" id="WP_154739842.1">
    <property type="nucleotide sequence ID" value="NZ_WMBQ01000002.1"/>
</dbReference>
<feature type="transmembrane region" description="Helical" evidence="1">
    <location>
        <begin position="194"/>
        <end position="217"/>
    </location>
</feature>
<keyword evidence="2" id="KW-0489">Methyltransferase</keyword>
<keyword evidence="1" id="KW-0472">Membrane</keyword>
<feature type="transmembrane region" description="Helical" evidence="1">
    <location>
        <begin position="130"/>
        <end position="151"/>
    </location>
</feature>
<sequence>MPPLLELSVGEQRAAVLLVPFLIAGAAILVAQPGKRALAGVFIASLWNLTTLVLANLVALHMGWWTFNATGGLLLGVPFDVLLGWAVWWGAALFLLFGGRYVLLALLTALWIDVVAMPRLTPLVQLGNDWLWGEALVLAACFLPGWLIASFTARDVHVGCRATAQAVITGILMFVMLPAVILEHSGRSVWEAMLWPAWQLSLVFNALLIPVVLGLAGSQEFAERGRGTPIPFDPPKRLVVTGPYAYVANPMQISVVGSLLMLGMAFQSWLLAAAAGVAVVYALGIVRWHHAIDLQPRFGAAWRTYRSHVRNWLPRWRPWIGKPSTVYFAGYCEICRDTQHWIERLRPVGLDIKDASEHPEALARVTYRYPDGSEVHGVYAIASCLDHVNLACAFLGWFMRLPGVCQLLQVLIDGTGKRAAPSRPSAGTAEPKA</sequence>
<organism evidence="2 3">
    <name type="scientific">Hyphomicrobium album</name>
    <dbReference type="NCBI Taxonomy" id="2665159"/>
    <lineage>
        <taxon>Bacteria</taxon>
        <taxon>Pseudomonadati</taxon>
        <taxon>Pseudomonadota</taxon>
        <taxon>Alphaproteobacteria</taxon>
        <taxon>Hyphomicrobiales</taxon>
        <taxon>Hyphomicrobiaceae</taxon>
        <taxon>Hyphomicrobium</taxon>
    </lineage>
</organism>
<feature type="transmembrane region" description="Helical" evidence="1">
    <location>
        <begin position="12"/>
        <end position="31"/>
    </location>
</feature>
<keyword evidence="1" id="KW-0812">Transmembrane</keyword>
<dbReference type="AlphaFoldDB" id="A0A6I3KN06"/>